<name>A0AAW2VXS3_9LAMI</name>
<dbReference type="AlphaFoldDB" id="A0AAW2VXS3"/>
<protein>
    <submittedName>
        <fullName evidence="2">Retrovirus-related Pol polyprotein from transposon opus</fullName>
    </submittedName>
</protein>
<dbReference type="SUPFAM" id="SSF56672">
    <property type="entry name" value="DNA/RNA polymerases"/>
    <property type="match status" value="1"/>
</dbReference>
<sequence>MFMPFGLKNAGATYQRLVNHIFRNHIGRNMEVYIDDMLVKSVKEQDHVKDLEECFQVLKNFGMKLNPAKCTFGVKGGKFLGYMISERGIEVNLKKIKAIMDMPPPRSIKEVQKLAGKLAALNRFISQSADKGLPFFKVLRGVGKFEWNKTSQDAFDDL</sequence>
<feature type="domain" description="Reverse transcriptase" evidence="1">
    <location>
        <begin position="1"/>
        <end position="84"/>
    </location>
</feature>
<organism evidence="2">
    <name type="scientific">Sesamum latifolium</name>
    <dbReference type="NCBI Taxonomy" id="2727402"/>
    <lineage>
        <taxon>Eukaryota</taxon>
        <taxon>Viridiplantae</taxon>
        <taxon>Streptophyta</taxon>
        <taxon>Embryophyta</taxon>
        <taxon>Tracheophyta</taxon>
        <taxon>Spermatophyta</taxon>
        <taxon>Magnoliopsida</taxon>
        <taxon>eudicotyledons</taxon>
        <taxon>Gunneridae</taxon>
        <taxon>Pentapetalae</taxon>
        <taxon>asterids</taxon>
        <taxon>lamiids</taxon>
        <taxon>Lamiales</taxon>
        <taxon>Pedaliaceae</taxon>
        <taxon>Sesamum</taxon>
    </lineage>
</organism>
<dbReference type="EMBL" id="JACGWN010000009">
    <property type="protein sequence ID" value="KAL0434449.1"/>
    <property type="molecule type" value="Genomic_DNA"/>
</dbReference>
<comment type="caution">
    <text evidence="2">The sequence shown here is derived from an EMBL/GenBank/DDBJ whole genome shotgun (WGS) entry which is preliminary data.</text>
</comment>
<evidence type="ECO:0000259" key="1">
    <source>
        <dbReference type="PROSITE" id="PS50878"/>
    </source>
</evidence>
<accession>A0AAW2VXS3</accession>
<dbReference type="CDD" id="cd01647">
    <property type="entry name" value="RT_LTR"/>
    <property type="match status" value="1"/>
</dbReference>
<dbReference type="InterPro" id="IPR000477">
    <property type="entry name" value="RT_dom"/>
</dbReference>
<dbReference type="InterPro" id="IPR043502">
    <property type="entry name" value="DNA/RNA_pol_sf"/>
</dbReference>
<reference evidence="2" key="1">
    <citation type="submission" date="2020-06" db="EMBL/GenBank/DDBJ databases">
        <authorList>
            <person name="Li T."/>
            <person name="Hu X."/>
            <person name="Zhang T."/>
            <person name="Song X."/>
            <person name="Zhang H."/>
            <person name="Dai N."/>
            <person name="Sheng W."/>
            <person name="Hou X."/>
            <person name="Wei L."/>
        </authorList>
    </citation>
    <scope>NUCLEOTIDE SEQUENCE</scope>
    <source>
        <strain evidence="2">KEN1</strain>
        <tissue evidence="2">Leaf</tissue>
    </source>
</reference>
<proteinExistence type="predicted"/>
<gene>
    <name evidence="2" type="ORF">Slati_2779200</name>
</gene>
<dbReference type="Gene3D" id="3.30.70.270">
    <property type="match status" value="2"/>
</dbReference>
<dbReference type="PANTHER" id="PTHR24559">
    <property type="entry name" value="TRANSPOSON TY3-I GAG-POL POLYPROTEIN"/>
    <property type="match status" value="1"/>
</dbReference>
<dbReference type="InterPro" id="IPR043128">
    <property type="entry name" value="Rev_trsase/Diguanyl_cyclase"/>
</dbReference>
<dbReference type="Pfam" id="PF00078">
    <property type="entry name" value="RVT_1"/>
    <property type="match status" value="1"/>
</dbReference>
<dbReference type="PROSITE" id="PS50878">
    <property type="entry name" value="RT_POL"/>
    <property type="match status" value="1"/>
</dbReference>
<dbReference type="InterPro" id="IPR053134">
    <property type="entry name" value="RNA-dir_DNA_polymerase"/>
</dbReference>
<evidence type="ECO:0000313" key="2">
    <source>
        <dbReference type="EMBL" id="KAL0434449.1"/>
    </source>
</evidence>
<dbReference type="PANTHER" id="PTHR24559:SF444">
    <property type="entry name" value="REVERSE TRANSCRIPTASE DOMAIN-CONTAINING PROTEIN"/>
    <property type="match status" value="1"/>
</dbReference>
<reference evidence="2" key="2">
    <citation type="journal article" date="2024" name="Plant">
        <title>Genomic evolution and insights into agronomic trait innovations of Sesamum species.</title>
        <authorList>
            <person name="Miao H."/>
            <person name="Wang L."/>
            <person name="Qu L."/>
            <person name="Liu H."/>
            <person name="Sun Y."/>
            <person name="Le M."/>
            <person name="Wang Q."/>
            <person name="Wei S."/>
            <person name="Zheng Y."/>
            <person name="Lin W."/>
            <person name="Duan Y."/>
            <person name="Cao H."/>
            <person name="Xiong S."/>
            <person name="Wang X."/>
            <person name="Wei L."/>
            <person name="Li C."/>
            <person name="Ma Q."/>
            <person name="Ju M."/>
            <person name="Zhao R."/>
            <person name="Li G."/>
            <person name="Mu C."/>
            <person name="Tian Q."/>
            <person name="Mei H."/>
            <person name="Zhang T."/>
            <person name="Gao T."/>
            <person name="Zhang H."/>
        </authorList>
    </citation>
    <scope>NUCLEOTIDE SEQUENCE</scope>
    <source>
        <strain evidence="2">KEN1</strain>
    </source>
</reference>